<keyword evidence="3" id="KW-1185">Reference proteome</keyword>
<dbReference type="PROSITE" id="PS51125">
    <property type="entry name" value="NHL"/>
    <property type="match status" value="1"/>
</dbReference>
<reference evidence="4" key="1">
    <citation type="submission" date="2025-08" db="UniProtKB">
        <authorList>
            <consortium name="RefSeq"/>
        </authorList>
    </citation>
    <scope>IDENTIFICATION</scope>
    <source>
        <tissue evidence="4">Gonads</tissue>
    </source>
</reference>
<name>A0A2R2MSU8_LINAN</name>
<dbReference type="GO" id="GO:0061630">
    <property type="term" value="F:ubiquitin protein ligase activity"/>
    <property type="evidence" value="ECO:0007669"/>
    <property type="project" value="TreeGrafter"/>
</dbReference>
<accession>A0A2R2MSU8</accession>
<feature type="repeat" description="NHL" evidence="2">
    <location>
        <begin position="138"/>
        <end position="167"/>
    </location>
</feature>
<gene>
    <name evidence="4" type="primary">LOC112042665</name>
</gene>
<dbReference type="Gene3D" id="2.120.10.30">
    <property type="entry name" value="TolB, C-terminal domain"/>
    <property type="match status" value="1"/>
</dbReference>
<dbReference type="SUPFAM" id="SSF101898">
    <property type="entry name" value="NHL repeat"/>
    <property type="match status" value="1"/>
</dbReference>
<dbReference type="KEGG" id="lak:112042665"/>
<sequence length="211" mass="22848">MFGIKLKKPFDVAVSQTGRMYITSIGDRCVKVYSTKGKPVTTMGQGQLEKPSCITMNRQGNVMIFDVEKESILTFHAGSGHLLNTIRLTMCKSPTFITVNSANDNIVISDLGNCVHVLSPTGDQLYQYGTEGSGVGQSLPGGVCTDSYGHIFIADGRNHRIVALSPQGQLIKYIATEDDGLKHPMALAINPAGLLVVAERRGIVKTFLYLQ</sequence>
<dbReference type="InterPro" id="IPR001258">
    <property type="entry name" value="NHL_repeat"/>
</dbReference>
<dbReference type="InterPro" id="IPR050952">
    <property type="entry name" value="TRIM-NHL_E3_ligases"/>
</dbReference>
<evidence type="ECO:0000313" key="4">
    <source>
        <dbReference type="RefSeq" id="XP_023933340.1"/>
    </source>
</evidence>
<keyword evidence="1" id="KW-0677">Repeat</keyword>
<evidence type="ECO:0000256" key="1">
    <source>
        <dbReference type="ARBA" id="ARBA00022737"/>
    </source>
</evidence>
<dbReference type="Pfam" id="PF01436">
    <property type="entry name" value="NHL"/>
    <property type="match status" value="1"/>
</dbReference>
<dbReference type="CDD" id="cd05819">
    <property type="entry name" value="NHL"/>
    <property type="match status" value="1"/>
</dbReference>
<dbReference type="InParanoid" id="A0A2R2MSU8"/>
<organism evidence="3 4">
    <name type="scientific">Lingula anatina</name>
    <name type="common">Brachiopod</name>
    <name type="synonym">Lingula unguis</name>
    <dbReference type="NCBI Taxonomy" id="7574"/>
    <lineage>
        <taxon>Eukaryota</taxon>
        <taxon>Metazoa</taxon>
        <taxon>Spiralia</taxon>
        <taxon>Lophotrochozoa</taxon>
        <taxon>Brachiopoda</taxon>
        <taxon>Linguliformea</taxon>
        <taxon>Lingulata</taxon>
        <taxon>Lingulida</taxon>
        <taxon>Linguloidea</taxon>
        <taxon>Lingulidae</taxon>
        <taxon>Lingula</taxon>
    </lineage>
</organism>
<dbReference type="RefSeq" id="XP_023933340.1">
    <property type="nucleotide sequence ID" value="XM_024077572.1"/>
</dbReference>
<proteinExistence type="predicted"/>
<protein>
    <submittedName>
        <fullName evidence="4">Protein wech-like</fullName>
    </submittedName>
</protein>
<dbReference type="InterPro" id="IPR011042">
    <property type="entry name" value="6-blade_b-propeller_TolB-like"/>
</dbReference>
<evidence type="ECO:0000256" key="2">
    <source>
        <dbReference type="PROSITE-ProRule" id="PRU00504"/>
    </source>
</evidence>
<dbReference type="AlphaFoldDB" id="A0A2R2MSU8"/>
<dbReference type="GO" id="GO:0043161">
    <property type="term" value="P:proteasome-mediated ubiquitin-dependent protein catabolic process"/>
    <property type="evidence" value="ECO:0007669"/>
    <property type="project" value="TreeGrafter"/>
</dbReference>
<dbReference type="PANTHER" id="PTHR24104">
    <property type="entry name" value="E3 UBIQUITIN-PROTEIN LIGASE NHLRC1-RELATED"/>
    <property type="match status" value="1"/>
</dbReference>
<dbReference type="GeneID" id="112042665"/>
<dbReference type="GO" id="GO:0000209">
    <property type="term" value="P:protein polyubiquitination"/>
    <property type="evidence" value="ECO:0007669"/>
    <property type="project" value="TreeGrafter"/>
</dbReference>
<dbReference type="GO" id="GO:0008270">
    <property type="term" value="F:zinc ion binding"/>
    <property type="evidence" value="ECO:0007669"/>
    <property type="project" value="UniProtKB-KW"/>
</dbReference>
<dbReference type="PANTHER" id="PTHR24104:SF25">
    <property type="entry name" value="PROTEIN LIN-41"/>
    <property type="match status" value="1"/>
</dbReference>
<dbReference type="Proteomes" id="UP000085678">
    <property type="component" value="Unplaced"/>
</dbReference>
<evidence type="ECO:0000313" key="3">
    <source>
        <dbReference type="Proteomes" id="UP000085678"/>
    </source>
</evidence>
<dbReference type="OrthoDB" id="10044505at2759"/>